<evidence type="ECO:0000313" key="3">
    <source>
        <dbReference type="Proteomes" id="UP001179614"/>
    </source>
</evidence>
<keyword evidence="3" id="KW-1185">Reference proteome</keyword>
<sequence>MANPLKGEVSFTGSDGEPRKLSFSAESLFRVEELLGKKTSEIEADMRNPEKFGFAMIRTMFWAGLLDTHPDLDHKDVGLHFSKVDPLEACSLVVRAFNGAFGNLPGAAPADPPEPGQNQQHGTGSAS</sequence>
<proteinExistence type="predicted"/>
<evidence type="ECO:0008006" key="4">
    <source>
        <dbReference type="Google" id="ProtNLM"/>
    </source>
</evidence>
<feature type="region of interest" description="Disordered" evidence="1">
    <location>
        <begin position="103"/>
        <end position="127"/>
    </location>
</feature>
<evidence type="ECO:0000256" key="1">
    <source>
        <dbReference type="SAM" id="MobiDB-lite"/>
    </source>
</evidence>
<feature type="compositionally biased region" description="Polar residues" evidence="1">
    <location>
        <begin position="117"/>
        <end position="127"/>
    </location>
</feature>
<dbReference type="RefSeq" id="WP_270160419.1">
    <property type="nucleotide sequence ID" value="NZ_CP089391.1"/>
</dbReference>
<evidence type="ECO:0000313" key="2">
    <source>
        <dbReference type="EMBL" id="WBL75596.1"/>
    </source>
</evidence>
<dbReference type="EMBL" id="CP089391">
    <property type="protein sequence ID" value="WBL75596.1"/>
    <property type="molecule type" value="Genomic_DNA"/>
</dbReference>
<protein>
    <recommendedName>
        <fullName evidence="4">Gene transfer agent family protein</fullName>
    </recommendedName>
</protein>
<dbReference type="Proteomes" id="UP001179614">
    <property type="component" value="Chromosome"/>
</dbReference>
<accession>A0ABY7MDH2</accession>
<reference evidence="2" key="1">
    <citation type="submission" date="2021-12" db="EMBL/GenBank/DDBJ databases">
        <title>Bradyrhizobium xenonodulans sp. nov.</title>
        <authorList>
            <person name="Claassens R."/>
            <person name="Venter S.N."/>
            <person name="Beukes C.W."/>
            <person name="Stepkowski T."/>
            <person name="Steenkamp E.T."/>
        </authorList>
    </citation>
    <scope>NUCLEOTIDE SEQUENCE</scope>
    <source>
        <strain evidence="2">14AB</strain>
    </source>
</reference>
<name>A0ABY7MDH2_9BRAD</name>
<gene>
    <name evidence="2" type="ORF">I3J27_21425</name>
</gene>
<organism evidence="2 3">
    <name type="scientific">Bradyrhizobium xenonodulans</name>
    <dbReference type="NCBI Taxonomy" id="2736875"/>
    <lineage>
        <taxon>Bacteria</taxon>
        <taxon>Pseudomonadati</taxon>
        <taxon>Pseudomonadota</taxon>
        <taxon>Alphaproteobacteria</taxon>
        <taxon>Hyphomicrobiales</taxon>
        <taxon>Nitrobacteraceae</taxon>
        <taxon>Bradyrhizobium</taxon>
    </lineage>
</organism>